<dbReference type="Pfam" id="PF00561">
    <property type="entry name" value="Abhydrolase_1"/>
    <property type="match status" value="1"/>
</dbReference>
<dbReference type="InterPro" id="IPR050266">
    <property type="entry name" value="AB_hydrolase_sf"/>
</dbReference>
<keyword evidence="2" id="KW-0378">Hydrolase</keyword>
<evidence type="ECO:0000313" key="3">
    <source>
        <dbReference type="Proteomes" id="UP000292003"/>
    </source>
</evidence>
<proteinExistence type="predicted"/>
<dbReference type="RefSeq" id="WP_130474930.1">
    <property type="nucleotide sequence ID" value="NZ_SFCC01000004.1"/>
</dbReference>
<name>A0A4Q7JAD1_9PSEU</name>
<sequence>MERSVELGKPAQVDLPQGTVRYFERGTGRPVVFVHGLLVNAELWRKVVPGIAEGGYRCIAPDLPLGSHETPMSPEADLSPTGVADLIADFLAALDLDDVTIVANDTGGGLTQILLTRRSERIGRVVLTPSDSFERFFPPPLASLPKLARLPGSMWLTARLIGSRLALRVLFGLVTKRPIPGEIAARYTGPMRRSAGVQRDLRKFVTGVHNRYTLAAAELLPKFDRPVLLAWAREDKLFPLSLAQRLIQALPDARLREIGDTLTFVPEDRPDELVRLVLEFLDEAGTAD</sequence>
<comment type="caution">
    <text evidence="2">The sequence shown here is derived from an EMBL/GenBank/DDBJ whole genome shotgun (WGS) entry which is preliminary data.</text>
</comment>
<dbReference type="GO" id="GO:0016787">
    <property type="term" value="F:hydrolase activity"/>
    <property type="evidence" value="ECO:0007669"/>
    <property type="project" value="UniProtKB-KW"/>
</dbReference>
<dbReference type="Gene3D" id="3.40.50.1820">
    <property type="entry name" value="alpha/beta hydrolase"/>
    <property type="match status" value="1"/>
</dbReference>
<protein>
    <submittedName>
        <fullName evidence="2">Alpha/beta hydrolase</fullName>
    </submittedName>
</protein>
<keyword evidence="3" id="KW-1185">Reference proteome</keyword>
<dbReference type="Proteomes" id="UP000292003">
    <property type="component" value="Unassembled WGS sequence"/>
</dbReference>
<dbReference type="SUPFAM" id="SSF53474">
    <property type="entry name" value="alpha/beta-Hydrolases"/>
    <property type="match status" value="1"/>
</dbReference>
<dbReference type="InterPro" id="IPR029058">
    <property type="entry name" value="AB_hydrolase_fold"/>
</dbReference>
<dbReference type="OrthoDB" id="3400345at2"/>
<feature type="domain" description="AB hydrolase-1" evidence="1">
    <location>
        <begin position="30"/>
        <end position="268"/>
    </location>
</feature>
<accession>A0A4Q7JAD1</accession>
<dbReference type="EMBL" id="SFCC01000004">
    <property type="protein sequence ID" value="RZQ64217.1"/>
    <property type="molecule type" value="Genomic_DNA"/>
</dbReference>
<gene>
    <name evidence="2" type="ORF">EWH70_09550</name>
</gene>
<reference evidence="2 3" key="1">
    <citation type="submission" date="2019-02" db="EMBL/GenBank/DDBJ databases">
        <title>Draft genome sequence of Amycolatopsis sp. 8-3EHSu isolated from roots of Suaeda maritima.</title>
        <authorList>
            <person name="Duangmal K."/>
            <person name="Chantavorakit T."/>
        </authorList>
    </citation>
    <scope>NUCLEOTIDE SEQUENCE [LARGE SCALE GENOMIC DNA]</scope>
    <source>
        <strain evidence="2 3">8-3EHSu</strain>
    </source>
</reference>
<dbReference type="InterPro" id="IPR000073">
    <property type="entry name" value="AB_hydrolase_1"/>
</dbReference>
<organism evidence="2 3">
    <name type="scientific">Amycolatopsis suaedae</name>
    <dbReference type="NCBI Taxonomy" id="2510978"/>
    <lineage>
        <taxon>Bacteria</taxon>
        <taxon>Bacillati</taxon>
        <taxon>Actinomycetota</taxon>
        <taxon>Actinomycetes</taxon>
        <taxon>Pseudonocardiales</taxon>
        <taxon>Pseudonocardiaceae</taxon>
        <taxon>Amycolatopsis</taxon>
    </lineage>
</organism>
<dbReference type="AlphaFoldDB" id="A0A4Q7JAD1"/>
<evidence type="ECO:0000259" key="1">
    <source>
        <dbReference type="Pfam" id="PF00561"/>
    </source>
</evidence>
<dbReference type="PRINTS" id="PR00111">
    <property type="entry name" value="ABHYDROLASE"/>
</dbReference>
<dbReference type="PANTHER" id="PTHR43798">
    <property type="entry name" value="MONOACYLGLYCEROL LIPASE"/>
    <property type="match status" value="1"/>
</dbReference>
<evidence type="ECO:0000313" key="2">
    <source>
        <dbReference type="EMBL" id="RZQ64217.1"/>
    </source>
</evidence>